<feature type="compositionally biased region" description="Basic and acidic residues" evidence="3">
    <location>
        <begin position="151"/>
        <end position="162"/>
    </location>
</feature>
<dbReference type="Proteomes" id="UP000235965">
    <property type="component" value="Unassembled WGS sequence"/>
</dbReference>
<evidence type="ECO:0000259" key="4">
    <source>
        <dbReference type="PROSITE" id="PS50071"/>
    </source>
</evidence>
<comment type="caution">
    <text evidence="5">The sequence shown here is derived from an EMBL/GenBank/DDBJ whole genome shotgun (WGS) entry which is preliminary data.</text>
</comment>
<evidence type="ECO:0000313" key="6">
    <source>
        <dbReference type="Proteomes" id="UP000235965"/>
    </source>
</evidence>
<evidence type="ECO:0000313" key="5">
    <source>
        <dbReference type="EMBL" id="PNF28061.1"/>
    </source>
</evidence>
<dbReference type="Gene3D" id="1.10.10.60">
    <property type="entry name" value="Homeodomain-like"/>
    <property type="match status" value="1"/>
</dbReference>
<dbReference type="CDD" id="cd00086">
    <property type="entry name" value="homeodomain"/>
    <property type="match status" value="1"/>
</dbReference>
<sequence length="314" mass="33783">MHPSPALLLYLESHSRAAPTARLGSARVYERDKLSNIILQISRDVSRHLCGAGSGALTQVWFQNRRAKWRKAERLKEEQRKREEQERGGGISKQDCKDGTAAPSVGIDKVDDVARSSPEAEPAGGTLLPAREHADTPVSCADTEPELESDTGERAGDGRDAEDPAPSYSPSVSAPGSPSRPLVAGATPVTSSTSSTPTSVVTEPSSGLRPSANLPPYSLFPSFAEREVPRVERDSGSFHTLNTESTNFLTTGTRCTSLSGGDATIKMLQTQYSRQITPVTSVVTTLNYSVLASRVFSGSASRLQRLQSRVKWED</sequence>
<feature type="compositionally biased region" description="Basic and acidic residues" evidence="3">
    <location>
        <begin position="71"/>
        <end position="87"/>
    </location>
</feature>
<evidence type="ECO:0000256" key="2">
    <source>
        <dbReference type="PROSITE-ProRule" id="PRU00108"/>
    </source>
</evidence>
<dbReference type="InterPro" id="IPR009057">
    <property type="entry name" value="Homeodomain-like_sf"/>
</dbReference>
<evidence type="ECO:0000256" key="1">
    <source>
        <dbReference type="ARBA" id="ARBA00004123"/>
    </source>
</evidence>
<feature type="compositionally biased region" description="Low complexity" evidence="3">
    <location>
        <begin position="164"/>
        <end position="206"/>
    </location>
</feature>
<keyword evidence="6" id="KW-1185">Reference proteome</keyword>
<comment type="subcellular location">
    <subcellularLocation>
        <location evidence="1 2">Nucleus</location>
    </subcellularLocation>
</comment>
<dbReference type="GO" id="GO:0005634">
    <property type="term" value="C:nucleus"/>
    <property type="evidence" value="ECO:0007669"/>
    <property type="project" value="UniProtKB-SubCell"/>
</dbReference>
<keyword evidence="2" id="KW-0371">Homeobox</keyword>
<protein>
    <recommendedName>
        <fullName evidence="4">Homeobox domain-containing protein</fullName>
    </recommendedName>
</protein>
<dbReference type="InterPro" id="IPR001356">
    <property type="entry name" value="HD"/>
</dbReference>
<dbReference type="GO" id="GO:0003677">
    <property type="term" value="F:DNA binding"/>
    <property type="evidence" value="ECO:0007669"/>
    <property type="project" value="UniProtKB-UniRule"/>
</dbReference>
<dbReference type="OrthoDB" id="6159439at2759"/>
<keyword evidence="2" id="KW-0539">Nucleus</keyword>
<reference evidence="5 6" key="1">
    <citation type="submission" date="2017-12" db="EMBL/GenBank/DDBJ databases">
        <title>Hemimetabolous genomes reveal molecular basis of termite eusociality.</title>
        <authorList>
            <person name="Harrison M.C."/>
            <person name="Jongepier E."/>
            <person name="Robertson H.M."/>
            <person name="Arning N."/>
            <person name="Bitard-Feildel T."/>
            <person name="Chao H."/>
            <person name="Childers C.P."/>
            <person name="Dinh H."/>
            <person name="Doddapaneni H."/>
            <person name="Dugan S."/>
            <person name="Gowin J."/>
            <person name="Greiner C."/>
            <person name="Han Y."/>
            <person name="Hu H."/>
            <person name="Hughes D.S.T."/>
            <person name="Huylmans A.-K."/>
            <person name="Kemena C."/>
            <person name="Kremer L.P.M."/>
            <person name="Lee S.L."/>
            <person name="Lopez-Ezquerra A."/>
            <person name="Mallet L."/>
            <person name="Monroy-Kuhn J.M."/>
            <person name="Moser A."/>
            <person name="Murali S.C."/>
            <person name="Muzny D.M."/>
            <person name="Otani S."/>
            <person name="Piulachs M.-D."/>
            <person name="Poelchau M."/>
            <person name="Qu J."/>
            <person name="Schaub F."/>
            <person name="Wada-Katsumata A."/>
            <person name="Worley K.C."/>
            <person name="Xie Q."/>
            <person name="Ylla G."/>
            <person name="Poulsen M."/>
            <person name="Gibbs R.A."/>
            <person name="Schal C."/>
            <person name="Richards S."/>
            <person name="Belles X."/>
            <person name="Korb J."/>
            <person name="Bornberg-Bauer E."/>
        </authorList>
    </citation>
    <scope>NUCLEOTIDE SEQUENCE [LARGE SCALE GENOMIC DNA]</scope>
    <source>
        <tissue evidence="5">Whole body</tissue>
    </source>
</reference>
<name>A0A2J7QHK4_9NEOP</name>
<keyword evidence="2" id="KW-0238">DNA-binding</keyword>
<gene>
    <name evidence="5" type="ORF">B7P43_G12270</name>
</gene>
<proteinExistence type="predicted"/>
<feature type="region of interest" description="Disordered" evidence="3">
    <location>
        <begin position="71"/>
        <end position="216"/>
    </location>
</feature>
<organism evidence="5 6">
    <name type="scientific">Cryptotermes secundus</name>
    <dbReference type="NCBI Taxonomy" id="105785"/>
    <lineage>
        <taxon>Eukaryota</taxon>
        <taxon>Metazoa</taxon>
        <taxon>Ecdysozoa</taxon>
        <taxon>Arthropoda</taxon>
        <taxon>Hexapoda</taxon>
        <taxon>Insecta</taxon>
        <taxon>Pterygota</taxon>
        <taxon>Neoptera</taxon>
        <taxon>Polyneoptera</taxon>
        <taxon>Dictyoptera</taxon>
        <taxon>Blattodea</taxon>
        <taxon>Blattoidea</taxon>
        <taxon>Termitoidae</taxon>
        <taxon>Kalotermitidae</taxon>
        <taxon>Cryptotermitinae</taxon>
        <taxon>Cryptotermes</taxon>
    </lineage>
</organism>
<feature type="domain" description="Homeobox" evidence="4">
    <location>
        <begin position="59"/>
        <end position="72"/>
    </location>
</feature>
<dbReference type="SUPFAM" id="SSF46689">
    <property type="entry name" value="Homeodomain-like"/>
    <property type="match status" value="1"/>
</dbReference>
<dbReference type="STRING" id="105785.A0A2J7QHK4"/>
<evidence type="ECO:0000256" key="3">
    <source>
        <dbReference type="SAM" id="MobiDB-lite"/>
    </source>
</evidence>
<dbReference type="AlphaFoldDB" id="A0A2J7QHK4"/>
<feature type="DNA-binding region" description="Homeobox" evidence="2">
    <location>
        <begin position="61"/>
        <end position="73"/>
    </location>
</feature>
<dbReference type="EMBL" id="NEVH01013973">
    <property type="protein sequence ID" value="PNF28061.1"/>
    <property type="molecule type" value="Genomic_DNA"/>
</dbReference>
<dbReference type="PROSITE" id="PS50071">
    <property type="entry name" value="HOMEOBOX_2"/>
    <property type="match status" value="1"/>
</dbReference>
<dbReference type="InParanoid" id="A0A2J7QHK4"/>
<accession>A0A2J7QHK4</accession>